<reference evidence="10" key="1">
    <citation type="submission" date="2013-05" db="EMBL/GenBank/DDBJ databases">
        <title>The Genome sequence of Mucor circinelloides f. circinelloides 1006PhL.</title>
        <authorList>
            <consortium name="The Broad Institute Genomics Platform"/>
            <person name="Cuomo C."/>
            <person name="Earl A."/>
            <person name="Findley K."/>
            <person name="Lee S.C."/>
            <person name="Walker B."/>
            <person name="Young S."/>
            <person name="Zeng Q."/>
            <person name="Gargeya S."/>
            <person name="Fitzgerald M."/>
            <person name="Haas B."/>
            <person name="Abouelleil A."/>
            <person name="Allen A.W."/>
            <person name="Alvarado L."/>
            <person name="Arachchi H.M."/>
            <person name="Berlin A.M."/>
            <person name="Chapman S.B."/>
            <person name="Gainer-Dewar J."/>
            <person name="Goldberg J."/>
            <person name="Griggs A."/>
            <person name="Gujja S."/>
            <person name="Hansen M."/>
            <person name="Howarth C."/>
            <person name="Imamovic A."/>
            <person name="Ireland A."/>
            <person name="Larimer J."/>
            <person name="McCowan C."/>
            <person name="Murphy C."/>
            <person name="Pearson M."/>
            <person name="Poon T.W."/>
            <person name="Priest M."/>
            <person name="Roberts A."/>
            <person name="Saif S."/>
            <person name="Shea T."/>
            <person name="Sisk P."/>
            <person name="Sykes S."/>
            <person name="Wortman J."/>
            <person name="Nusbaum C."/>
            <person name="Birren B."/>
        </authorList>
    </citation>
    <scope>NUCLEOTIDE SEQUENCE [LARGE SCALE GENOMIC DNA]</scope>
    <source>
        <strain evidence="10">1006PhL</strain>
    </source>
</reference>
<dbReference type="Pfam" id="PF25795">
    <property type="entry name" value="TPR_XPO7"/>
    <property type="match status" value="1"/>
</dbReference>
<sequence>MTQHQQEERIAYFSSLCQELYNPKNPSERDQIQKILEASFPTFSSSDAVKISIDQVPTFDVATPTDTANALRIMLENSPNPFVQTFCLSRLKQLVMAQFTIFDTDTKIQLRTFLLDYAYMHPDLQPFVITQLAGVLALLTRFGWLDHEEYQNVYKDMTLFLQASADHRIVGMQILSVIVQDINAATIPKYSAKFRKAAAGLRDTQLLDIFKYAYQLLESLLARSIPFDKPDQETRTREATLDLLLKCLCFDFAGTSLDEAGEDTGMVQIPAAWRSVYEMENFVPQFFKAYAEFSPPHSGKVMECLVQIAATRKALFTGEDERNKFVTSIMKGIQDIIITSQGLTDGDCYNGFCRLLQRFRTTAPLNEMAEKQGYMEWIELVAKFTQQAFQTWTPTTTGYYLLSFWSRIVQSMTYYQQLGEETVQKLQNIAVTLAKTFITTYIETVPNRIEEMLDDPLDDEDALLESLNMLGQIARCKYEKSCAALVEVFDPVTAHYEELITQASMGSISGENLKEAIEVFEAKFAWLVYIMGVFVGNRPAYLSSEENDEADSQLTTKVIQLMEVNQNLGQSDPAFLSEKLDSALVFFFSQFRKAYVGEPNAKAAYTKLNETFGIEGQEDMLNLIMRKIITNLQIWGNSDIVIKRTLELFNDLASGYSALKSVRKLEATHFIMQNHLSPEFTFLSNDKHRRSRMLYYQILCKILFADDNCEREFFEFMKPFEARLDSLSMLNTIEEFQQPDVQRAMQDVFRDLRGFIQAIQGRKTYLMFFHWFYPDYMPVLMKGIQAYSPNPCTNILLKFFGEFVYNKSQRLTLDVSSASGILLFRDASQVLCAYGQQILNQRVTDESQKYPLKYKGISACFNILARCLGGKYINFGVFWLYGDKAISDAFSMMFQLMLDIPLEDMMNFPKLTRTFFMMLDEFSVEQMMIDPNMPPEAFLYTLEACEQGVQSSDAWIRTHACATLNNICTFVIQENEKADLRRLSSGSIVSPSDSSKKDKDYKKNKSLRGAWFLSYLNQYPQVLPKLLSTLFGLILFDDNNDQWQLSRPLYTLVLLERDFASKYTNQVILQQLPERREFVTKALSNLMEGSGWTLSSKDREKFSQQVATLKRELNNNQIVLVPLID</sequence>
<protein>
    <recommendedName>
        <fullName evidence="8">Exportin-7/Ran-binding protein 17 TPR repeats domain-containing protein</fullName>
    </recommendedName>
</protein>
<dbReference type="eggNOG" id="KOG1410">
    <property type="taxonomic scope" value="Eukaryota"/>
</dbReference>
<dbReference type="VEuPathDB" id="FungiDB:HMPREF1544_04242"/>
<accession>S2JFE3</accession>
<evidence type="ECO:0000256" key="3">
    <source>
        <dbReference type="ARBA" id="ARBA00009466"/>
    </source>
</evidence>
<dbReference type="Proteomes" id="UP000014254">
    <property type="component" value="Unassembled WGS sequence"/>
</dbReference>
<dbReference type="PANTHER" id="PTHR12596:SF2">
    <property type="entry name" value="EXPORTIN-7 ISOFORM X1"/>
    <property type="match status" value="1"/>
</dbReference>
<evidence type="ECO:0000313" key="10">
    <source>
        <dbReference type="Proteomes" id="UP000014254"/>
    </source>
</evidence>
<dbReference type="PANTHER" id="PTHR12596">
    <property type="entry name" value="EXPORTIN 4,7-RELATED"/>
    <property type="match status" value="1"/>
</dbReference>
<evidence type="ECO:0000256" key="4">
    <source>
        <dbReference type="ARBA" id="ARBA00022448"/>
    </source>
</evidence>
<dbReference type="OrthoDB" id="244158at2759"/>
<keyword evidence="10" id="KW-1185">Reference proteome</keyword>
<evidence type="ECO:0000313" key="9">
    <source>
        <dbReference type="EMBL" id="EPB88981.1"/>
    </source>
</evidence>
<feature type="domain" description="Exportin-7/Ran-binding protein 17 TPR repeats" evidence="8">
    <location>
        <begin position="446"/>
        <end position="690"/>
    </location>
</feature>
<gene>
    <name evidence="9" type="ORF">HMPREF1544_04242</name>
</gene>
<dbReference type="SUPFAM" id="SSF48371">
    <property type="entry name" value="ARM repeat"/>
    <property type="match status" value="1"/>
</dbReference>
<dbReference type="GO" id="GO:0006611">
    <property type="term" value="P:protein export from nucleus"/>
    <property type="evidence" value="ECO:0007669"/>
    <property type="project" value="TreeGrafter"/>
</dbReference>
<evidence type="ECO:0000256" key="2">
    <source>
        <dbReference type="ARBA" id="ARBA00004496"/>
    </source>
</evidence>
<dbReference type="InParanoid" id="S2JFE3"/>
<proteinExistence type="inferred from homology"/>
<comment type="subcellular location">
    <subcellularLocation>
        <location evidence="2">Cytoplasm</location>
    </subcellularLocation>
    <subcellularLocation>
        <location evidence="1">Nucleus</location>
    </subcellularLocation>
</comment>
<dbReference type="Gene3D" id="1.25.10.10">
    <property type="entry name" value="Leucine-rich Repeat Variant"/>
    <property type="match status" value="1"/>
</dbReference>
<evidence type="ECO:0000256" key="6">
    <source>
        <dbReference type="ARBA" id="ARBA00022927"/>
    </source>
</evidence>
<dbReference type="GO" id="GO:0005643">
    <property type="term" value="C:nuclear pore"/>
    <property type="evidence" value="ECO:0007669"/>
    <property type="project" value="TreeGrafter"/>
</dbReference>
<organism evidence="9 10">
    <name type="scientific">Mucor circinelloides f. circinelloides (strain 1006PhL)</name>
    <name type="common">Mucormycosis agent</name>
    <name type="synonym">Calyptromyces circinelloides</name>
    <dbReference type="NCBI Taxonomy" id="1220926"/>
    <lineage>
        <taxon>Eukaryota</taxon>
        <taxon>Fungi</taxon>
        <taxon>Fungi incertae sedis</taxon>
        <taxon>Mucoromycota</taxon>
        <taxon>Mucoromycotina</taxon>
        <taxon>Mucoromycetes</taxon>
        <taxon>Mucorales</taxon>
        <taxon>Mucorineae</taxon>
        <taxon>Mucoraceae</taxon>
        <taxon>Mucor</taxon>
    </lineage>
</organism>
<dbReference type="InterPro" id="IPR016024">
    <property type="entry name" value="ARM-type_fold"/>
</dbReference>
<keyword evidence="6" id="KW-0653">Protein transport</keyword>
<keyword evidence="4" id="KW-0813">Transport</keyword>
<dbReference type="GO" id="GO:0005049">
    <property type="term" value="F:nuclear export signal receptor activity"/>
    <property type="evidence" value="ECO:0007669"/>
    <property type="project" value="InterPro"/>
</dbReference>
<evidence type="ECO:0000256" key="1">
    <source>
        <dbReference type="ARBA" id="ARBA00004123"/>
    </source>
</evidence>
<evidence type="ECO:0000256" key="7">
    <source>
        <dbReference type="ARBA" id="ARBA00023242"/>
    </source>
</evidence>
<dbReference type="InterPro" id="IPR057947">
    <property type="entry name" value="TPR_XPO7/RBP17"/>
</dbReference>
<comment type="similarity">
    <text evidence="3">Belongs to the exportin family.</text>
</comment>
<dbReference type="InterPro" id="IPR011989">
    <property type="entry name" value="ARM-like"/>
</dbReference>
<keyword evidence="7" id="KW-0539">Nucleus</keyword>
<dbReference type="InterPro" id="IPR044189">
    <property type="entry name" value="XPO4/7-like"/>
</dbReference>
<evidence type="ECO:0000259" key="8">
    <source>
        <dbReference type="Pfam" id="PF25795"/>
    </source>
</evidence>
<dbReference type="EMBL" id="KE123942">
    <property type="protein sequence ID" value="EPB88981.1"/>
    <property type="molecule type" value="Genomic_DNA"/>
</dbReference>
<dbReference type="GO" id="GO:0005737">
    <property type="term" value="C:cytoplasm"/>
    <property type="evidence" value="ECO:0007669"/>
    <property type="project" value="UniProtKB-SubCell"/>
</dbReference>
<dbReference type="AlphaFoldDB" id="S2JFE3"/>
<name>S2JFE3_MUCC1</name>
<keyword evidence="5" id="KW-0963">Cytoplasm</keyword>
<evidence type="ECO:0000256" key="5">
    <source>
        <dbReference type="ARBA" id="ARBA00022490"/>
    </source>
</evidence>
<dbReference type="STRING" id="1220926.S2JFE3"/>
<dbReference type="OMA" id="DCFHELC"/>